<evidence type="ECO:0000313" key="1">
    <source>
        <dbReference type="EMBL" id="GAH93101.1"/>
    </source>
</evidence>
<reference evidence="1" key="1">
    <citation type="journal article" date="2014" name="Front. Microbiol.">
        <title>High frequency of phylogenetically diverse reductive dehalogenase-homologous genes in deep subseafloor sedimentary metagenomes.</title>
        <authorList>
            <person name="Kawai M."/>
            <person name="Futagami T."/>
            <person name="Toyoda A."/>
            <person name="Takaki Y."/>
            <person name="Nishi S."/>
            <person name="Hori S."/>
            <person name="Arai W."/>
            <person name="Tsubouchi T."/>
            <person name="Morono Y."/>
            <person name="Uchiyama I."/>
            <person name="Ito T."/>
            <person name="Fujiyama A."/>
            <person name="Inagaki F."/>
            <person name="Takami H."/>
        </authorList>
    </citation>
    <scope>NUCLEOTIDE SEQUENCE</scope>
    <source>
        <strain evidence="1">Expedition CK06-06</strain>
    </source>
</reference>
<proteinExistence type="predicted"/>
<gene>
    <name evidence="1" type="ORF">S06H3_00483</name>
</gene>
<comment type="caution">
    <text evidence="1">The sequence shown here is derived from an EMBL/GenBank/DDBJ whole genome shotgun (WGS) entry which is preliminary data.</text>
</comment>
<dbReference type="AlphaFoldDB" id="X1JEI2"/>
<organism evidence="1">
    <name type="scientific">marine sediment metagenome</name>
    <dbReference type="NCBI Taxonomy" id="412755"/>
    <lineage>
        <taxon>unclassified sequences</taxon>
        <taxon>metagenomes</taxon>
        <taxon>ecological metagenomes</taxon>
    </lineage>
</organism>
<name>X1JEI2_9ZZZZ</name>
<protein>
    <submittedName>
        <fullName evidence="1">Uncharacterized protein</fullName>
    </submittedName>
</protein>
<dbReference type="EMBL" id="BARV01000086">
    <property type="protein sequence ID" value="GAH93101.1"/>
    <property type="molecule type" value="Genomic_DNA"/>
</dbReference>
<sequence length="103" mass="11954">MRIEIPLVAGNTWEDSLIDSLNVFGAWIKAQYYIRGRVTGFTYVEDYEGDVYTIELETIETFTSPDTTIIDTNYVTEDYAPNIGLVRFYNEEGRYNLIEYGLQ</sequence>
<accession>X1JEI2</accession>